<dbReference type="RefSeq" id="WP_353397893.1">
    <property type="nucleotide sequence ID" value="NZ_BAABWU010000003.1"/>
</dbReference>
<organism evidence="6 7">
    <name type="scientific">Pseudophaeobacter arcticus</name>
    <dbReference type="NCBI Taxonomy" id="385492"/>
    <lineage>
        <taxon>Bacteria</taxon>
        <taxon>Pseudomonadati</taxon>
        <taxon>Pseudomonadota</taxon>
        <taxon>Alphaproteobacteria</taxon>
        <taxon>Rhodobacterales</taxon>
        <taxon>Paracoccaceae</taxon>
        <taxon>Pseudophaeobacter</taxon>
    </lineage>
</organism>
<comment type="caution">
    <text evidence="6">The sequence shown here is derived from an EMBL/GenBank/DDBJ whole genome shotgun (WGS) entry which is preliminary data.</text>
</comment>
<sequence length="297" mass="32493">MDWLSLPPLAALRAFSAYAEHGNLAKAGAALNVSHAAISQQLRSLEDYLGTPLLDRSGRALELTEDGKHLAQAVLLGFGAIQSAVQDLSAQGAARPLHISCTPMFAANWLMPRLAEFRMQHPEIDLVIDPRGEVVALQPGGVDIALRYGDGNWAGLEVEILLCSPMVVVANPSLLQDRSVQAPEDLLDLPWLEELGTTEAAHWLRSRGVAEVIRGASLKLPGNLLMQAVREGQGVAVSVRDFVSEDLEAGRLVELFTGSEGRGYHIVTRPGVQRVQARRFVSWLRRHRKAKDLERDR</sequence>
<evidence type="ECO:0000256" key="2">
    <source>
        <dbReference type="ARBA" id="ARBA00023015"/>
    </source>
</evidence>
<protein>
    <submittedName>
        <fullName evidence="6">LysR substrate-binding domain-containing protein</fullName>
    </submittedName>
</protein>
<dbReference type="InterPro" id="IPR058163">
    <property type="entry name" value="LysR-type_TF_proteobact-type"/>
</dbReference>
<name>A0ABQ0AIP3_9RHOB</name>
<proteinExistence type="inferred from homology"/>
<gene>
    <name evidence="6" type="ORF">NBRC116598_11810</name>
</gene>
<dbReference type="PANTHER" id="PTHR30537:SF74">
    <property type="entry name" value="HTH-TYPE TRANSCRIPTIONAL REGULATOR TRPI"/>
    <property type="match status" value="1"/>
</dbReference>
<dbReference type="PRINTS" id="PR00039">
    <property type="entry name" value="HTHLYSR"/>
</dbReference>
<dbReference type="Proteomes" id="UP001441944">
    <property type="component" value="Unassembled WGS sequence"/>
</dbReference>
<keyword evidence="4" id="KW-0804">Transcription</keyword>
<dbReference type="SUPFAM" id="SSF46785">
    <property type="entry name" value="Winged helix' DNA-binding domain"/>
    <property type="match status" value="1"/>
</dbReference>
<evidence type="ECO:0000313" key="6">
    <source>
        <dbReference type="EMBL" id="GAA6195737.1"/>
    </source>
</evidence>
<dbReference type="InterPro" id="IPR005119">
    <property type="entry name" value="LysR_subst-bd"/>
</dbReference>
<dbReference type="InterPro" id="IPR036390">
    <property type="entry name" value="WH_DNA-bd_sf"/>
</dbReference>
<feature type="domain" description="HTH lysR-type" evidence="5">
    <location>
        <begin position="7"/>
        <end position="64"/>
    </location>
</feature>
<dbReference type="Pfam" id="PF00126">
    <property type="entry name" value="HTH_1"/>
    <property type="match status" value="1"/>
</dbReference>
<evidence type="ECO:0000259" key="5">
    <source>
        <dbReference type="PROSITE" id="PS50931"/>
    </source>
</evidence>
<evidence type="ECO:0000256" key="4">
    <source>
        <dbReference type="ARBA" id="ARBA00023163"/>
    </source>
</evidence>
<dbReference type="PANTHER" id="PTHR30537">
    <property type="entry name" value="HTH-TYPE TRANSCRIPTIONAL REGULATOR"/>
    <property type="match status" value="1"/>
</dbReference>
<dbReference type="InterPro" id="IPR036388">
    <property type="entry name" value="WH-like_DNA-bd_sf"/>
</dbReference>
<dbReference type="InterPro" id="IPR000847">
    <property type="entry name" value="LysR_HTH_N"/>
</dbReference>
<evidence type="ECO:0000256" key="1">
    <source>
        <dbReference type="ARBA" id="ARBA00009437"/>
    </source>
</evidence>
<reference evidence="6 7" key="1">
    <citation type="submission" date="2024-04" db="EMBL/GenBank/DDBJ databases">
        <title>Draft genome sequence of Pseudophaeobacter arcticus NBRC 116598.</title>
        <authorList>
            <person name="Miyakawa T."/>
            <person name="Kusuya Y."/>
            <person name="Miura T."/>
        </authorList>
    </citation>
    <scope>NUCLEOTIDE SEQUENCE [LARGE SCALE GENOMIC DNA]</scope>
    <source>
        <strain evidence="6 7">SU-CL00105</strain>
    </source>
</reference>
<dbReference type="EMBL" id="BAABWU010000003">
    <property type="protein sequence ID" value="GAA6195737.1"/>
    <property type="molecule type" value="Genomic_DNA"/>
</dbReference>
<accession>A0ABQ0AIP3</accession>
<keyword evidence="2" id="KW-0805">Transcription regulation</keyword>
<dbReference type="SUPFAM" id="SSF53850">
    <property type="entry name" value="Periplasmic binding protein-like II"/>
    <property type="match status" value="1"/>
</dbReference>
<dbReference type="PROSITE" id="PS50931">
    <property type="entry name" value="HTH_LYSR"/>
    <property type="match status" value="1"/>
</dbReference>
<dbReference type="Gene3D" id="3.40.190.10">
    <property type="entry name" value="Periplasmic binding protein-like II"/>
    <property type="match status" value="2"/>
</dbReference>
<comment type="similarity">
    <text evidence="1">Belongs to the LysR transcriptional regulatory family.</text>
</comment>
<keyword evidence="3" id="KW-0238">DNA-binding</keyword>
<dbReference type="Pfam" id="PF03466">
    <property type="entry name" value="LysR_substrate"/>
    <property type="match status" value="1"/>
</dbReference>
<evidence type="ECO:0000313" key="7">
    <source>
        <dbReference type="Proteomes" id="UP001441944"/>
    </source>
</evidence>
<dbReference type="Gene3D" id="1.10.10.10">
    <property type="entry name" value="Winged helix-like DNA-binding domain superfamily/Winged helix DNA-binding domain"/>
    <property type="match status" value="1"/>
</dbReference>
<evidence type="ECO:0000256" key="3">
    <source>
        <dbReference type="ARBA" id="ARBA00023125"/>
    </source>
</evidence>
<keyword evidence="7" id="KW-1185">Reference proteome</keyword>